<dbReference type="Proteomes" id="UP000472372">
    <property type="component" value="Chromosome 1"/>
</dbReference>
<feature type="region of interest" description="Disordered" evidence="1">
    <location>
        <begin position="30"/>
        <end position="64"/>
    </location>
</feature>
<feature type="compositionally biased region" description="Basic and acidic residues" evidence="1">
    <location>
        <begin position="113"/>
        <end position="128"/>
    </location>
</feature>
<feature type="signal peptide" evidence="2">
    <location>
        <begin position="1"/>
        <end position="19"/>
    </location>
</feature>
<evidence type="ECO:0000313" key="3">
    <source>
        <dbReference type="EMBL" id="CAE6994921.1"/>
    </source>
</evidence>
<evidence type="ECO:0008006" key="5">
    <source>
        <dbReference type="Google" id="ProtNLM"/>
    </source>
</evidence>
<dbReference type="EMBL" id="HG992977">
    <property type="protein sequence ID" value="CAE6994921.1"/>
    <property type="molecule type" value="Genomic_DNA"/>
</dbReference>
<accession>A0A6S6VSP3</accession>
<keyword evidence="2" id="KW-0732">Signal</keyword>
<evidence type="ECO:0000313" key="4">
    <source>
        <dbReference type="Proteomes" id="UP000472372"/>
    </source>
</evidence>
<feature type="chain" id="PRO_5043400248" description="WAP domain-containing protein" evidence="2">
    <location>
        <begin position="20"/>
        <end position="135"/>
    </location>
</feature>
<protein>
    <recommendedName>
        <fullName evidence="5">WAP domain-containing protein</fullName>
    </recommendedName>
</protein>
<evidence type="ECO:0000256" key="1">
    <source>
        <dbReference type="SAM" id="MobiDB-lite"/>
    </source>
</evidence>
<proteinExistence type="predicted"/>
<evidence type="ECO:0000256" key="2">
    <source>
        <dbReference type="SAM" id="SignalP"/>
    </source>
</evidence>
<dbReference type="AlphaFoldDB" id="A0A6S6VSP3"/>
<reference evidence="3" key="1">
    <citation type="submission" date="2021-02" db="EMBL/GenBank/DDBJ databases">
        <authorList>
            <person name="Syme A R."/>
            <person name="Syme A R."/>
            <person name="Moolhuijzen P."/>
        </authorList>
    </citation>
    <scope>NUCLEOTIDE SEQUENCE</scope>
    <source>
        <strain evidence="3">W1-1</strain>
    </source>
</reference>
<gene>
    <name evidence="3" type="ORF">PTTW11_00005</name>
</gene>
<feature type="region of interest" description="Disordered" evidence="1">
    <location>
        <begin position="102"/>
        <end position="135"/>
    </location>
</feature>
<name>A0A6S6VSP3_9PLEO</name>
<organism evidence="3 4">
    <name type="scientific">Pyrenophora teres f. teres</name>
    <dbReference type="NCBI Taxonomy" id="97479"/>
    <lineage>
        <taxon>Eukaryota</taxon>
        <taxon>Fungi</taxon>
        <taxon>Dikarya</taxon>
        <taxon>Ascomycota</taxon>
        <taxon>Pezizomycotina</taxon>
        <taxon>Dothideomycetes</taxon>
        <taxon>Pleosporomycetidae</taxon>
        <taxon>Pleosporales</taxon>
        <taxon>Pleosporineae</taxon>
        <taxon>Pleosporaceae</taxon>
        <taxon>Pyrenophora</taxon>
    </lineage>
</organism>
<sequence length="135" mass="15005">MKIFLGTMSFLALFQIGLADPGVVGSEVARRDSIGNPQPVRRDSVGSPQSIRHKRDRYGESLGPTRIIPPQRCTRYLIRCATNTQCCSKVCQNGLCTRPARRDVSDLQPVPRDIIDGSRDVERRDTNAKAEIPVL</sequence>